<dbReference type="PANTHER" id="PTHR47059">
    <property type="entry name" value="TETRATRICOPEPTIDE REPEAT PROTEIN 32"/>
    <property type="match status" value="1"/>
</dbReference>
<keyword evidence="1" id="KW-0802">TPR repeat</keyword>
<dbReference type="SUPFAM" id="SSF48452">
    <property type="entry name" value="TPR-like"/>
    <property type="match status" value="1"/>
</dbReference>
<organism evidence="2">
    <name type="scientific">Rhipicephalus appendiculatus</name>
    <name type="common">Brown ear tick</name>
    <dbReference type="NCBI Taxonomy" id="34631"/>
    <lineage>
        <taxon>Eukaryota</taxon>
        <taxon>Metazoa</taxon>
        <taxon>Ecdysozoa</taxon>
        <taxon>Arthropoda</taxon>
        <taxon>Chelicerata</taxon>
        <taxon>Arachnida</taxon>
        <taxon>Acari</taxon>
        <taxon>Parasitiformes</taxon>
        <taxon>Ixodida</taxon>
        <taxon>Ixodoidea</taxon>
        <taxon>Ixodidae</taxon>
        <taxon>Rhipicephalinae</taxon>
        <taxon>Rhipicephalus</taxon>
        <taxon>Rhipicephalus</taxon>
    </lineage>
</organism>
<sequence>MDSAAGDVPSKHEKKAQLDDLIEKKKSEYMLLLQESQEHDPKSTEDLNQRKYELALSYNERGQMNYRMIEFDKAVEDYTEAIRYCDSLAAAYFNRGTVKYRMGCFDVALPDMEKAVSLDPTNKEFQLGLKETKAQLQS</sequence>
<dbReference type="AlphaFoldDB" id="A0A131Z4S2"/>
<proteinExistence type="predicted"/>
<name>A0A131Z4S2_RHIAP</name>
<dbReference type="Gene3D" id="1.25.40.10">
    <property type="entry name" value="Tetratricopeptide repeat domain"/>
    <property type="match status" value="1"/>
</dbReference>
<dbReference type="SMART" id="SM00028">
    <property type="entry name" value="TPR"/>
    <property type="match status" value="2"/>
</dbReference>
<dbReference type="PANTHER" id="PTHR47059:SF1">
    <property type="entry name" value="TETRATRICOPEPTIDE REPEAT PROTEIN 32"/>
    <property type="match status" value="1"/>
</dbReference>
<dbReference type="Pfam" id="PF13414">
    <property type="entry name" value="TPR_11"/>
    <property type="match status" value="1"/>
</dbReference>
<accession>A0A131Z4S2</accession>
<evidence type="ECO:0000313" key="2">
    <source>
        <dbReference type="EMBL" id="JAP85121.1"/>
    </source>
</evidence>
<evidence type="ECO:0000256" key="1">
    <source>
        <dbReference type="PROSITE-ProRule" id="PRU00339"/>
    </source>
</evidence>
<dbReference type="PROSITE" id="PS50005">
    <property type="entry name" value="TPR"/>
    <property type="match status" value="1"/>
</dbReference>
<protein>
    <submittedName>
        <fullName evidence="2">Tetratricopeptide repeat protein 32</fullName>
    </submittedName>
</protein>
<reference evidence="2" key="1">
    <citation type="journal article" date="2016" name="Ticks Tick Borne Dis.">
        <title>De novo assembly and annotation of the salivary gland transcriptome of Rhipicephalus appendiculatus male and female ticks during blood feeding.</title>
        <authorList>
            <person name="de Castro M.H."/>
            <person name="de Klerk D."/>
            <person name="Pienaar R."/>
            <person name="Latif A.A."/>
            <person name="Rees D.J."/>
            <person name="Mans B.J."/>
        </authorList>
    </citation>
    <scope>NUCLEOTIDE SEQUENCE</scope>
    <source>
        <tissue evidence="2">Salivary glands</tissue>
    </source>
</reference>
<feature type="repeat" description="TPR" evidence="1">
    <location>
        <begin position="89"/>
        <end position="122"/>
    </location>
</feature>
<dbReference type="InterPro" id="IPR019734">
    <property type="entry name" value="TPR_rpt"/>
</dbReference>
<dbReference type="InterPro" id="IPR011990">
    <property type="entry name" value="TPR-like_helical_dom_sf"/>
</dbReference>
<dbReference type="EMBL" id="GEDV01003436">
    <property type="protein sequence ID" value="JAP85121.1"/>
    <property type="molecule type" value="Transcribed_RNA"/>
</dbReference>